<dbReference type="InterPro" id="IPR046824">
    <property type="entry name" value="Mss51-like_C"/>
</dbReference>
<dbReference type="InterPro" id="IPR052839">
    <property type="entry name" value="Mito_gene_expr_regulator"/>
</dbReference>
<name>A0AAD1SQS4_PELCU</name>
<evidence type="ECO:0000256" key="2">
    <source>
        <dbReference type="ARBA" id="ARBA00022771"/>
    </source>
</evidence>
<dbReference type="SUPFAM" id="SSF144232">
    <property type="entry name" value="HIT/MYND zinc finger-like"/>
    <property type="match status" value="1"/>
</dbReference>
<dbReference type="PROSITE" id="PS50865">
    <property type="entry name" value="ZF_MYND_2"/>
    <property type="match status" value="1"/>
</dbReference>
<dbReference type="Gene3D" id="6.10.140.2220">
    <property type="match status" value="1"/>
</dbReference>
<dbReference type="EMBL" id="OW240918">
    <property type="protein sequence ID" value="CAH2307901.1"/>
    <property type="molecule type" value="Genomic_DNA"/>
</dbReference>
<dbReference type="AlphaFoldDB" id="A0AAD1SQS4"/>
<protein>
    <submittedName>
        <fullName evidence="6">MSS51 homolog, mitochondrial</fullName>
    </submittedName>
</protein>
<gene>
    <name evidence="6" type="ORF">PECUL_23A043511</name>
</gene>
<keyword evidence="1" id="KW-0479">Metal-binding</keyword>
<evidence type="ECO:0000259" key="5">
    <source>
        <dbReference type="PROSITE" id="PS50865"/>
    </source>
</evidence>
<dbReference type="PROSITE" id="PS01360">
    <property type="entry name" value="ZF_MYND_1"/>
    <property type="match status" value="1"/>
</dbReference>
<dbReference type="Pfam" id="PF01753">
    <property type="entry name" value="zf-MYND"/>
    <property type="match status" value="1"/>
</dbReference>
<dbReference type="PANTHER" id="PTHR46920">
    <property type="match status" value="1"/>
</dbReference>
<keyword evidence="3" id="KW-0862">Zinc</keyword>
<evidence type="ECO:0000313" key="7">
    <source>
        <dbReference type="Proteomes" id="UP001295444"/>
    </source>
</evidence>
<dbReference type="Proteomes" id="UP001295444">
    <property type="component" value="Chromosome 07"/>
</dbReference>
<keyword evidence="7" id="KW-1185">Reference proteome</keyword>
<proteinExistence type="predicted"/>
<evidence type="ECO:0000256" key="3">
    <source>
        <dbReference type="ARBA" id="ARBA00022833"/>
    </source>
</evidence>
<feature type="domain" description="MYND-type" evidence="5">
    <location>
        <begin position="121"/>
        <end position="165"/>
    </location>
</feature>
<keyword evidence="2 4" id="KW-0863">Zinc-finger</keyword>
<accession>A0AAD1SQS4</accession>
<evidence type="ECO:0000256" key="1">
    <source>
        <dbReference type="ARBA" id="ARBA00022723"/>
    </source>
</evidence>
<sequence length="471" mass="53777">MVSSHLRGVGSLEKFRTLTLQILTQDLPHNNGPRTSGIKELSPCHDVTEKIVIQDYYTDSLGFMAMDCNVPGLSNVILQRLNMKSYEEYRTAVTGTSLATNYGIRTYSEMFQKMEDTYKFCAQCKKLPSHLSDPRNMRRCKRCQNVYYCSSECIRENWASHKKFCRKLKLAAIDRLVEWLVFTGDIPFTTGPWKKQHSEIKSWEDWFAMQEDLEEKLDNIMSGRYMAMLWSNAGKPRPENNDLRESIKRLTCDFFSRPMCIGFAMNTFHVDPYSGPITIHVVGASHIETLNIRATDYDELAKMFPGNQGLEVVMVGPEIVDSPVMRPPLTAFGPRGRVYLSGFRGLYHVFWETLIETKKAARPDLVVGFHPGFHVSQGLTEGWLPTLLLLRDYQIPSLFTLYSEHELKYSLQILAELDTNVLGCGPLPFSSLKLEQVQSDPNKQPVNSNALYLTFKGPTWQDSEANMGDLE</sequence>
<dbReference type="InterPro" id="IPR002893">
    <property type="entry name" value="Znf_MYND"/>
</dbReference>
<dbReference type="GO" id="GO:0008270">
    <property type="term" value="F:zinc ion binding"/>
    <property type="evidence" value="ECO:0007669"/>
    <property type="project" value="UniProtKB-KW"/>
</dbReference>
<dbReference type="PANTHER" id="PTHR46920:SF1">
    <property type="entry name" value="PROTEIN MSS51 HOMOLOG, MITOCHONDRIAL-RELATED"/>
    <property type="match status" value="1"/>
</dbReference>
<dbReference type="Pfam" id="PF20179">
    <property type="entry name" value="MSS51_C"/>
    <property type="match status" value="1"/>
</dbReference>
<organism evidence="6 7">
    <name type="scientific">Pelobates cultripes</name>
    <name type="common">Western spadefoot toad</name>
    <dbReference type="NCBI Taxonomy" id="61616"/>
    <lineage>
        <taxon>Eukaryota</taxon>
        <taxon>Metazoa</taxon>
        <taxon>Chordata</taxon>
        <taxon>Craniata</taxon>
        <taxon>Vertebrata</taxon>
        <taxon>Euteleostomi</taxon>
        <taxon>Amphibia</taxon>
        <taxon>Batrachia</taxon>
        <taxon>Anura</taxon>
        <taxon>Pelobatoidea</taxon>
        <taxon>Pelobatidae</taxon>
        <taxon>Pelobates</taxon>
    </lineage>
</organism>
<evidence type="ECO:0000256" key="4">
    <source>
        <dbReference type="PROSITE-ProRule" id="PRU00134"/>
    </source>
</evidence>
<reference evidence="6" key="1">
    <citation type="submission" date="2022-03" db="EMBL/GenBank/DDBJ databases">
        <authorList>
            <person name="Alioto T."/>
            <person name="Alioto T."/>
            <person name="Gomez Garrido J."/>
        </authorList>
    </citation>
    <scope>NUCLEOTIDE SEQUENCE</scope>
</reference>
<evidence type="ECO:0000313" key="6">
    <source>
        <dbReference type="EMBL" id="CAH2307901.1"/>
    </source>
</evidence>